<dbReference type="PRINTS" id="PR00344">
    <property type="entry name" value="BCTRLSENSOR"/>
</dbReference>
<feature type="transmembrane region" description="Helical" evidence="9">
    <location>
        <begin position="138"/>
        <end position="166"/>
    </location>
</feature>
<dbReference type="Pfam" id="PF02518">
    <property type="entry name" value="HATPase_c"/>
    <property type="match status" value="1"/>
</dbReference>
<evidence type="ECO:0000256" key="5">
    <source>
        <dbReference type="ARBA" id="ARBA00022741"/>
    </source>
</evidence>
<dbReference type="InterPro" id="IPR036097">
    <property type="entry name" value="HisK_dim/P_sf"/>
</dbReference>
<sequence length="409" mass="47029">MREGFISYKEEKGNAKIFLWVLHVILIVYEVAYAIILEDKMPLVNWHKGIWKIAYIMTILGISVYLFERGKAHLVKYTYLFAYMGAEIFNFGWYVFHNKVAFDEGNVIEFIFIFFVPIFLSKRYVFFLSPFIIGKYMIYLLVFGEMNVLVSLVIYGVLLLVSYMILNRFLQYLSAVKKSIAEAGQSQKLAVVGKMAATVGHEIKNPLASLKGFTQLQKEKYANDSTYEQMIFEIDNMNNMISELMEVASCKPSVYEKHIVSDVVLQAIADMRKKMDALNIRFIFNAEHNRSEVECDKRKLKGVFLYVIKNALEAMEHGGTLQIQIEDKKREHVIISVIDNGQGIKKENLGRITEAFYTTKQDKIGLGLTVVQRIITEHLGELHISSEITKGTRVNILLPKKHESNAIQE</sequence>
<dbReference type="Pfam" id="PF00512">
    <property type="entry name" value="HisKA"/>
    <property type="match status" value="1"/>
</dbReference>
<dbReference type="InterPro" id="IPR005467">
    <property type="entry name" value="His_kinase_dom"/>
</dbReference>
<dbReference type="Gene3D" id="3.30.565.10">
    <property type="entry name" value="Histidine kinase-like ATPase, C-terminal domain"/>
    <property type="match status" value="1"/>
</dbReference>
<evidence type="ECO:0000313" key="14">
    <source>
        <dbReference type="Proteomes" id="UP000264294"/>
    </source>
</evidence>
<keyword evidence="6 11" id="KW-0418">Kinase</keyword>
<dbReference type="SUPFAM" id="SSF47384">
    <property type="entry name" value="Homodimeric domain of signal transducing histidine kinase"/>
    <property type="match status" value="1"/>
</dbReference>
<keyword evidence="14" id="KW-1185">Reference proteome</keyword>
<evidence type="ECO:0000256" key="6">
    <source>
        <dbReference type="ARBA" id="ARBA00022777"/>
    </source>
</evidence>
<keyword evidence="9" id="KW-1133">Transmembrane helix</keyword>
<dbReference type="RefSeq" id="WP_042980492.1">
    <property type="nucleotide sequence ID" value="NZ_JMQC01000008.1"/>
</dbReference>
<accession>A0A090YMP7</accession>
<dbReference type="InterPro" id="IPR048436">
    <property type="entry name" value="MASE12"/>
</dbReference>
<organism evidence="11 13">
    <name type="scientific">Bacillus clarus</name>
    <dbReference type="NCBI Taxonomy" id="2338372"/>
    <lineage>
        <taxon>Bacteria</taxon>
        <taxon>Bacillati</taxon>
        <taxon>Bacillota</taxon>
        <taxon>Bacilli</taxon>
        <taxon>Bacillales</taxon>
        <taxon>Bacillaceae</taxon>
        <taxon>Bacillus</taxon>
        <taxon>Bacillus cereus group</taxon>
    </lineage>
</organism>
<dbReference type="InterPro" id="IPR004358">
    <property type="entry name" value="Sig_transdc_His_kin-like_C"/>
</dbReference>
<evidence type="ECO:0000256" key="9">
    <source>
        <dbReference type="SAM" id="Phobius"/>
    </source>
</evidence>
<dbReference type="InterPro" id="IPR036890">
    <property type="entry name" value="HATPase_C_sf"/>
</dbReference>
<dbReference type="CDD" id="cd00082">
    <property type="entry name" value="HisKA"/>
    <property type="match status" value="1"/>
</dbReference>
<evidence type="ECO:0000256" key="4">
    <source>
        <dbReference type="ARBA" id="ARBA00022679"/>
    </source>
</evidence>
<dbReference type="SMART" id="SM00387">
    <property type="entry name" value="HATPase_c"/>
    <property type="match status" value="1"/>
</dbReference>
<proteinExistence type="predicted"/>
<evidence type="ECO:0000256" key="1">
    <source>
        <dbReference type="ARBA" id="ARBA00000085"/>
    </source>
</evidence>
<comment type="caution">
    <text evidence="11">The sequence shown here is derived from an EMBL/GenBank/DDBJ whole genome shotgun (WGS) entry which is preliminary data.</text>
</comment>
<evidence type="ECO:0000313" key="12">
    <source>
        <dbReference type="EMBL" id="RFT68158.1"/>
    </source>
</evidence>
<evidence type="ECO:0000313" key="11">
    <source>
        <dbReference type="EMBL" id="KFM99739.1"/>
    </source>
</evidence>
<evidence type="ECO:0000256" key="8">
    <source>
        <dbReference type="ARBA" id="ARBA00023012"/>
    </source>
</evidence>
<evidence type="ECO:0000256" key="7">
    <source>
        <dbReference type="ARBA" id="ARBA00022840"/>
    </source>
</evidence>
<evidence type="ECO:0000313" key="13">
    <source>
        <dbReference type="Proteomes" id="UP000029389"/>
    </source>
</evidence>
<dbReference type="EMBL" id="QVOD01000003">
    <property type="protein sequence ID" value="RFT68158.1"/>
    <property type="molecule type" value="Genomic_DNA"/>
</dbReference>
<dbReference type="Pfam" id="PF20971">
    <property type="entry name" value="MASE12"/>
    <property type="match status" value="1"/>
</dbReference>
<dbReference type="PANTHER" id="PTHR43065:SF34">
    <property type="entry name" value="SPORULATION KINASE A"/>
    <property type="match status" value="1"/>
</dbReference>
<dbReference type="PROSITE" id="PS50109">
    <property type="entry name" value="HIS_KIN"/>
    <property type="match status" value="1"/>
</dbReference>
<dbReference type="InterPro" id="IPR003661">
    <property type="entry name" value="HisK_dim/P_dom"/>
</dbReference>
<feature type="transmembrane region" description="Helical" evidence="9">
    <location>
        <begin position="17"/>
        <end position="37"/>
    </location>
</feature>
<dbReference type="GO" id="GO:0005524">
    <property type="term" value="F:ATP binding"/>
    <property type="evidence" value="ECO:0007669"/>
    <property type="project" value="UniProtKB-KW"/>
</dbReference>
<gene>
    <name evidence="12" type="ORF">D0U04_04630</name>
    <name evidence="11" type="ORF">DJ93_1797</name>
</gene>
<reference evidence="12 14" key="2">
    <citation type="submission" date="2018-08" db="EMBL/GenBank/DDBJ databases">
        <title>Bacillus clarus sp. nov. strain PS00077A.</title>
        <authorList>
            <person name="Mendez Acevedo M."/>
            <person name="Carroll L."/>
            <person name="Mukherjee M."/>
            <person name="Wiedmann M."/>
            <person name="Kovac J."/>
        </authorList>
    </citation>
    <scope>NUCLEOTIDE SEQUENCE [LARGE SCALE GENOMIC DNA]</scope>
    <source>
        <strain evidence="12 14">PS00077A</strain>
    </source>
</reference>
<feature type="transmembrane region" description="Helical" evidence="9">
    <location>
        <begin position="79"/>
        <end position="96"/>
    </location>
</feature>
<dbReference type="InterPro" id="IPR003594">
    <property type="entry name" value="HATPase_dom"/>
</dbReference>
<comment type="catalytic activity">
    <reaction evidence="1">
        <text>ATP + protein L-histidine = ADP + protein N-phospho-L-histidine.</text>
        <dbReference type="EC" id="2.7.13.3"/>
    </reaction>
</comment>
<keyword evidence="5" id="KW-0547">Nucleotide-binding</keyword>
<evidence type="ECO:0000256" key="2">
    <source>
        <dbReference type="ARBA" id="ARBA00012438"/>
    </source>
</evidence>
<protein>
    <recommendedName>
        <fullName evidence="2">histidine kinase</fullName>
        <ecNumber evidence="2">2.7.13.3</ecNumber>
    </recommendedName>
</protein>
<feature type="transmembrane region" description="Helical" evidence="9">
    <location>
        <begin position="108"/>
        <end position="126"/>
    </location>
</feature>
<keyword evidence="9" id="KW-0472">Membrane</keyword>
<keyword evidence="3" id="KW-0597">Phosphoprotein</keyword>
<dbReference type="Proteomes" id="UP000029389">
    <property type="component" value="Unassembled WGS sequence"/>
</dbReference>
<keyword evidence="9" id="KW-0812">Transmembrane</keyword>
<dbReference type="PANTHER" id="PTHR43065">
    <property type="entry name" value="SENSOR HISTIDINE KINASE"/>
    <property type="match status" value="1"/>
</dbReference>
<keyword evidence="7" id="KW-0067">ATP-binding</keyword>
<evidence type="ECO:0000259" key="10">
    <source>
        <dbReference type="PROSITE" id="PS50109"/>
    </source>
</evidence>
<dbReference type="PATRIC" id="fig|1405.8.peg.1993"/>
<name>A0A090YMP7_9BACI</name>
<keyword evidence="4" id="KW-0808">Transferase</keyword>
<evidence type="ECO:0000256" key="3">
    <source>
        <dbReference type="ARBA" id="ARBA00022553"/>
    </source>
</evidence>
<dbReference type="Proteomes" id="UP000264294">
    <property type="component" value="Unassembled WGS sequence"/>
</dbReference>
<keyword evidence="8" id="KW-0902">Two-component regulatory system</keyword>
<reference evidence="11 13" key="1">
    <citation type="submission" date="2014-04" db="EMBL/GenBank/DDBJ databases">
        <authorList>
            <person name="Bishop-Lilly K.A."/>
            <person name="Broomall S.M."/>
            <person name="Chain P.S."/>
            <person name="Chertkov O."/>
            <person name="Coyne S.R."/>
            <person name="Daligault H.E."/>
            <person name="Davenport K.W."/>
            <person name="Erkkila T."/>
            <person name="Frey K.G."/>
            <person name="Gibbons H.S."/>
            <person name="Gu W."/>
            <person name="Jaissle J."/>
            <person name="Johnson S.L."/>
            <person name="Koroleva G.I."/>
            <person name="Ladner J.T."/>
            <person name="Lo C.-C."/>
            <person name="Minogue T.D."/>
            <person name="Munk C."/>
            <person name="Palacios G.F."/>
            <person name="Redden C.L."/>
            <person name="Rosenzweig C.N."/>
            <person name="Scholz M.B."/>
            <person name="Teshima H."/>
            <person name="Xu Y."/>
        </authorList>
    </citation>
    <scope>NUCLEOTIDE SEQUENCE [LARGE SCALE GENOMIC DNA]</scope>
    <source>
        <strain evidence="11 13">BHP</strain>
    </source>
</reference>
<feature type="transmembrane region" description="Helical" evidence="9">
    <location>
        <begin position="49"/>
        <end position="67"/>
    </location>
</feature>
<dbReference type="SUPFAM" id="SSF55874">
    <property type="entry name" value="ATPase domain of HSP90 chaperone/DNA topoisomerase II/histidine kinase"/>
    <property type="match status" value="1"/>
</dbReference>
<dbReference type="EC" id="2.7.13.3" evidence="2"/>
<dbReference type="EMBL" id="JMQC01000008">
    <property type="protein sequence ID" value="KFM99739.1"/>
    <property type="molecule type" value="Genomic_DNA"/>
</dbReference>
<feature type="domain" description="Histidine kinase" evidence="10">
    <location>
        <begin position="198"/>
        <end position="402"/>
    </location>
</feature>
<dbReference type="AlphaFoldDB" id="A0A090YMP7"/>
<dbReference type="Gene3D" id="1.10.287.130">
    <property type="match status" value="1"/>
</dbReference>
<dbReference type="GO" id="GO:0000155">
    <property type="term" value="F:phosphorelay sensor kinase activity"/>
    <property type="evidence" value="ECO:0007669"/>
    <property type="project" value="InterPro"/>
</dbReference>